<evidence type="ECO:0000256" key="6">
    <source>
        <dbReference type="ARBA" id="ARBA00022822"/>
    </source>
</evidence>
<comment type="pathway">
    <text evidence="2 9">Amino-acid biosynthesis; L-tryptophan biosynthesis; L-tryptophan from chorismate: step 3/5.</text>
</comment>
<dbReference type="RefSeq" id="WP_369018271.1">
    <property type="nucleotide sequence ID" value="NZ_CP121689.1"/>
</dbReference>
<dbReference type="EC" id="5.3.1.24" evidence="3 9"/>
<evidence type="ECO:0000313" key="12">
    <source>
        <dbReference type="Proteomes" id="UP001461341"/>
    </source>
</evidence>
<comment type="similarity">
    <text evidence="9">Belongs to the TrpF family.</text>
</comment>
<dbReference type="PANTHER" id="PTHR42894">
    <property type="entry name" value="N-(5'-PHOSPHORIBOSYL)ANTHRANILATE ISOMERASE"/>
    <property type="match status" value="1"/>
</dbReference>
<organism evidence="11 12">
    <name type="scientific">Thermatribacter velox</name>
    <dbReference type="NCBI Taxonomy" id="3039681"/>
    <lineage>
        <taxon>Bacteria</taxon>
        <taxon>Pseudomonadati</taxon>
        <taxon>Atribacterota</taxon>
        <taxon>Atribacteria</taxon>
        <taxon>Atribacterales</taxon>
        <taxon>Thermatribacteraceae</taxon>
        <taxon>Thermatribacter</taxon>
    </lineage>
</organism>
<evidence type="ECO:0000259" key="10">
    <source>
        <dbReference type="Pfam" id="PF00697"/>
    </source>
</evidence>
<feature type="domain" description="N-(5'phosphoribosyl) anthranilate isomerase (PRAI)" evidence="10">
    <location>
        <begin position="5"/>
        <end position="203"/>
    </location>
</feature>
<gene>
    <name evidence="9" type="primary">trpF</name>
    <name evidence="11" type="ORF">QBE54_11165</name>
</gene>
<evidence type="ECO:0000256" key="8">
    <source>
        <dbReference type="ARBA" id="ARBA00023235"/>
    </source>
</evidence>
<keyword evidence="7 9" id="KW-0057">Aromatic amino acid biosynthesis</keyword>
<dbReference type="SUPFAM" id="SSF51366">
    <property type="entry name" value="Ribulose-phoshate binding barrel"/>
    <property type="match status" value="1"/>
</dbReference>
<dbReference type="InterPro" id="IPR044643">
    <property type="entry name" value="TrpF_fam"/>
</dbReference>
<protein>
    <recommendedName>
        <fullName evidence="4 9">N-(5'-phosphoribosyl)anthranilate isomerase</fullName>
        <shortName evidence="9">PRAI</shortName>
        <ecNumber evidence="3 9">5.3.1.24</ecNumber>
    </recommendedName>
</protein>
<proteinExistence type="inferred from homology"/>
<dbReference type="InterPro" id="IPR011060">
    <property type="entry name" value="RibuloseP-bd_barrel"/>
</dbReference>
<name>A0ABZ2YAS5_9BACT</name>
<evidence type="ECO:0000256" key="5">
    <source>
        <dbReference type="ARBA" id="ARBA00022605"/>
    </source>
</evidence>
<evidence type="ECO:0000256" key="3">
    <source>
        <dbReference type="ARBA" id="ARBA00012572"/>
    </source>
</evidence>
<dbReference type="NCBIfam" id="NF002298">
    <property type="entry name" value="PRK01222.1-4"/>
    <property type="match status" value="1"/>
</dbReference>
<comment type="catalytic activity">
    <reaction evidence="1 9">
        <text>N-(5-phospho-beta-D-ribosyl)anthranilate = 1-(2-carboxyphenylamino)-1-deoxy-D-ribulose 5-phosphate</text>
        <dbReference type="Rhea" id="RHEA:21540"/>
        <dbReference type="ChEBI" id="CHEBI:18277"/>
        <dbReference type="ChEBI" id="CHEBI:58613"/>
        <dbReference type="EC" id="5.3.1.24"/>
    </reaction>
</comment>
<evidence type="ECO:0000256" key="2">
    <source>
        <dbReference type="ARBA" id="ARBA00004664"/>
    </source>
</evidence>
<evidence type="ECO:0000313" key="11">
    <source>
        <dbReference type="EMBL" id="WZL76115.1"/>
    </source>
</evidence>
<accession>A0ABZ2YAS5</accession>
<sequence length="211" mass="23544">MVRIKVCGITSEKDAVQIAQQTSIWALGFIFVEESLRFVNPDKARQIIRNLPASIAKVGVFRNHSLEEVQFIRSFCHLDLVQLHGSEPPQFCEKLGKGVIKAFGVDESFDPSQLDAYKEVVDFYLLDSTQNGKSGGLGIPFNWDKIRNIKTPIAKPLIVAGGLRKENIVACIRALQPFAVDLNSGVESAPGKKDIEKLREIIQILEREVKK</sequence>
<dbReference type="Gene3D" id="3.20.20.70">
    <property type="entry name" value="Aldolase class I"/>
    <property type="match status" value="1"/>
</dbReference>
<keyword evidence="12" id="KW-1185">Reference proteome</keyword>
<dbReference type="CDD" id="cd00405">
    <property type="entry name" value="PRAI"/>
    <property type="match status" value="1"/>
</dbReference>
<evidence type="ECO:0000256" key="7">
    <source>
        <dbReference type="ARBA" id="ARBA00023141"/>
    </source>
</evidence>
<keyword evidence="6 9" id="KW-0822">Tryptophan biosynthesis</keyword>
<evidence type="ECO:0000256" key="9">
    <source>
        <dbReference type="HAMAP-Rule" id="MF_00135"/>
    </source>
</evidence>
<keyword evidence="5 9" id="KW-0028">Amino-acid biosynthesis</keyword>
<dbReference type="InterPro" id="IPR013785">
    <property type="entry name" value="Aldolase_TIM"/>
</dbReference>
<dbReference type="Proteomes" id="UP001461341">
    <property type="component" value="Chromosome"/>
</dbReference>
<keyword evidence="8 9" id="KW-0413">Isomerase</keyword>
<dbReference type="PANTHER" id="PTHR42894:SF1">
    <property type="entry name" value="N-(5'-PHOSPHORIBOSYL)ANTHRANILATE ISOMERASE"/>
    <property type="match status" value="1"/>
</dbReference>
<evidence type="ECO:0000256" key="1">
    <source>
        <dbReference type="ARBA" id="ARBA00001164"/>
    </source>
</evidence>
<dbReference type="InterPro" id="IPR001240">
    <property type="entry name" value="PRAI_dom"/>
</dbReference>
<dbReference type="Pfam" id="PF00697">
    <property type="entry name" value="PRAI"/>
    <property type="match status" value="1"/>
</dbReference>
<evidence type="ECO:0000256" key="4">
    <source>
        <dbReference type="ARBA" id="ARBA00022272"/>
    </source>
</evidence>
<dbReference type="EMBL" id="CP121689">
    <property type="protein sequence ID" value="WZL76115.1"/>
    <property type="molecule type" value="Genomic_DNA"/>
</dbReference>
<dbReference type="HAMAP" id="MF_00135">
    <property type="entry name" value="PRAI"/>
    <property type="match status" value="1"/>
</dbReference>
<dbReference type="GO" id="GO:0004640">
    <property type="term" value="F:phosphoribosylanthranilate isomerase activity"/>
    <property type="evidence" value="ECO:0007669"/>
    <property type="project" value="UniProtKB-EC"/>
</dbReference>
<reference evidence="11 12" key="1">
    <citation type="submission" date="2023-03" db="EMBL/GenBank/DDBJ databases">
        <title>Novel Species.</title>
        <authorList>
            <person name="Ma S."/>
        </authorList>
    </citation>
    <scope>NUCLEOTIDE SEQUENCE [LARGE SCALE GENOMIC DNA]</scope>
    <source>
        <strain evidence="11 12">B11</strain>
    </source>
</reference>